<protein>
    <submittedName>
        <fullName evidence="1">Uncharacterized protein</fullName>
    </submittedName>
</protein>
<accession>A0A367PK92</accession>
<dbReference type="Proteomes" id="UP000253501">
    <property type="component" value="Unassembled WGS sequence"/>
</dbReference>
<name>A0A367PK92_CUPNE</name>
<organism evidence="1 2">
    <name type="scientific">Cupriavidus necator</name>
    <name type="common">Alcaligenes eutrophus</name>
    <name type="synonym">Ralstonia eutropha</name>
    <dbReference type="NCBI Taxonomy" id="106590"/>
    <lineage>
        <taxon>Bacteria</taxon>
        <taxon>Pseudomonadati</taxon>
        <taxon>Pseudomonadota</taxon>
        <taxon>Betaproteobacteria</taxon>
        <taxon>Burkholderiales</taxon>
        <taxon>Burkholderiaceae</taxon>
        <taxon>Cupriavidus</taxon>
    </lineage>
</organism>
<dbReference type="AlphaFoldDB" id="A0A367PK92"/>
<dbReference type="SUPFAM" id="SSF51182">
    <property type="entry name" value="RmlC-like cupins"/>
    <property type="match status" value="1"/>
</dbReference>
<evidence type="ECO:0000313" key="1">
    <source>
        <dbReference type="EMBL" id="RCJ07934.1"/>
    </source>
</evidence>
<evidence type="ECO:0000313" key="2">
    <source>
        <dbReference type="Proteomes" id="UP000253501"/>
    </source>
</evidence>
<sequence length="247" mass="26714">MIAVGSATLARDTRHHRVLENGFSFHRSEWMQTGSDPQLSPTVFLVEQPPHSVLPAHFHTQNQFQVFKQGSGSLGSRAVGPGSVHYAGAFTGYGPLVAGPQGLSYFTIRAVFETGANFLPVARDKLRRGPKRHAHGPTHEPRTLEQLRALKAPVRAVLIEADAGGPEAFALQLPPFSELRGPAARGSGQFQLVLAGELNTPERRLQQWESRFLSTGEHGGACSAGPQGLHLLVLQVPVMAAEYLPVR</sequence>
<dbReference type="InterPro" id="IPR011051">
    <property type="entry name" value="RmlC_Cupin_sf"/>
</dbReference>
<proteinExistence type="predicted"/>
<reference evidence="1 2" key="1">
    <citation type="submission" date="2018-04" db="EMBL/GenBank/DDBJ databases">
        <title>Cupriavidus necator CR12 genome sequencing and assembly.</title>
        <authorList>
            <person name="Ben Fekih I."/>
            <person name="Mazhar H.S."/>
            <person name="Bello S.K."/>
            <person name="Rensing C."/>
        </authorList>
    </citation>
    <scope>NUCLEOTIDE SEQUENCE [LARGE SCALE GENOMIC DNA]</scope>
    <source>
        <strain evidence="1 2">CR12</strain>
    </source>
</reference>
<comment type="caution">
    <text evidence="1">The sequence shown here is derived from an EMBL/GenBank/DDBJ whole genome shotgun (WGS) entry which is preliminary data.</text>
</comment>
<dbReference type="RefSeq" id="WP_114132389.1">
    <property type="nucleotide sequence ID" value="NZ_CP068434.1"/>
</dbReference>
<dbReference type="EMBL" id="QDHA01000033">
    <property type="protein sequence ID" value="RCJ07934.1"/>
    <property type="molecule type" value="Genomic_DNA"/>
</dbReference>
<gene>
    <name evidence="1" type="ORF">DDK22_13660</name>
</gene>